<keyword evidence="3" id="KW-0808">Transferase</keyword>
<feature type="domain" description="Ribosomal RNA large subunit methyltransferase K/L-like methyltransferase" evidence="2">
    <location>
        <begin position="181"/>
        <end position="326"/>
    </location>
</feature>
<dbReference type="OrthoDB" id="7080at2157"/>
<dbReference type="RefSeq" id="WP_013905790.1">
    <property type="nucleotide sequence ID" value="NC_015680.1"/>
</dbReference>
<dbReference type="eggNOG" id="arCOG00047">
    <property type="taxonomic scope" value="Archaea"/>
</dbReference>
<dbReference type="PANTHER" id="PTHR14911">
    <property type="entry name" value="THUMP DOMAIN-CONTAINING"/>
    <property type="match status" value="1"/>
</dbReference>
<dbReference type="GeneID" id="10837627"/>
<dbReference type="Proteomes" id="UP000008386">
    <property type="component" value="Chromosome"/>
</dbReference>
<evidence type="ECO:0000313" key="3">
    <source>
        <dbReference type="EMBL" id="AEH24734.1"/>
    </source>
</evidence>
<keyword evidence="1" id="KW-0949">S-adenosyl-L-methionine</keyword>
<dbReference type="HOGENOM" id="CLU_782116_0_0_2"/>
<accession>F8AEQ2</accession>
<dbReference type="GO" id="GO:0016423">
    <property type="term" value="F:tRNA (guanine) methyltransferase activity"/>
    <property type="evidence" value="ECO:0007669"/>
    <property type="project" value="TreeGrafter"/>
</dbReference>
<evidence type="ECO:0000256" key="1">
    <source>
        <dbReference type="ARBA" id="ARBA00022691"/>
    </source>
</evidence>
<dbReference type="EMBL" id="CP002779">
    <property type="protein sequence ID" value="AEH24734.1"/>
    <property type="molecule type" value="Genomic_DNA"/>
</dbReference>
<keyword evidence="4" id="KW-1185">Reference proteome</keyword>
<dbReference type="AlphaFoldDB" id="F8AEQ2"/>
<evidence type="ECO:0000259" key="2">
    <source>
        <dbReference type="Pfam" id="PF01170"/>
    </source>
</evidence>
<dbReference type="KEGG" id="pya:PYCH_10530"/>
<dbReference type="GO" id="GO:0030488">
    <property type="term" value="P:tRNA methylation"/>
    <property type="evidence" value="ECO:0007669"/>
    <property type="project" value="TreeGrafter"/>
</dbReference>
<dbReference type="Pfam" id="PF01170">
    <property type="entry name" value="UPF0020"/>
    <property type="match status" value="1"/>
</dbReference>
<dbReference type="InterPro" id="IPR000241">
    <property type="entry name" value="RlmKL-like_Mtase"/>
</dbReference>
<evidence type="ECO:0000313" key="4">
    <source>
        <dbReference type="Proteomes" id="UP000008386"/>
    </source>
</evidence>
<reference evidence="3 4" key="1">
    <citation type="journal article" date="2011" name="J. Bacteriol.">
        <title>Complete genome sequence of the obligate piezophilic hyperthermophilic archaeon Pyrococcus yayanosii CH1.</title>
        <authorList>
            <person name="Jun X."/>
            <person name="Lupeng L."/>
            <person name="Minjuan X."/>
            <person name="Oger P."/>
            <person name="Fengping W."/>
            <person name="Jebbar M."/>
            <person name="Xiang X."/>
        </authorList>
    </citation>
    <scope>NUCLEOTIDE SEQUENCE [LARGE SCALE GENOMIC DNA]</scope>
    <source>
        <strain evidence="4">CH1 / JCM 16557</strain>
    </source>
</reference>
<keyword evidence="3" id="KW-0489">Methyltransferase</keyword>
<organism evidence="3 4">
    <name type="scientific">Pyrococcus yayanosii (strain CH1 / JCM 16557)</name>
    <dbReference type="NCBI Taxonomy" id="529709"/>
    <lineage>
        <taxon>Archaea</taxon>
        <taxon>Methanobacteriati</taxon>
        <taxon>Methanobacteriota</taxon>
        <taxon>Thermococci</taxon>
        <taxon>Thermococcales</taxon>
        <taxon>Thermococcaceae</taxon>
        <taxon>Pyrococcus</taxon>
    </lineage>
</organism>
<dbReference type="CDD" id="cd02440">
    <property type="entry name" value="AdoMet_MTases"/>
    <property type="match status" value="1"/>
</dbReference>
<dbReference type="PANTHER" id="PTHR14911:SF13">
    <property type="entry name" value="TRNA (GUANINE(6)-N2)-METHYLTRANSFERASE THUMP3"/>
    <property type="match status" value="1"/>
</dbReference>
<dbReference type="SUPFAM" id="SSF53335">
    <property type="entry name" value="S-adenosyl-L-methionine-dependent methyltransferases"/>
    <property type="match status" value="1"/>
</dbReference>
<protein>
    <submittedName>
        <fullName evidence="3">RNA methylase, putative</fullName>
    </submittedName>
</protein>
<proteinExistence type="predicted"/>
<dbReference type="STRING" id="529709.PYCH_10530"/>
<name>F8AEQ2_PYRYC</name>
<sequence>MRRYAIVLGKNPELSIAELRAFSKRFRLGIRILEEHLSGPNTSWVLIKAKEEIERYFRWLGGSLKLVWIIGNGEDAIEHLEYARLFTLSLYGNNDWRVWRKLGSKVKEILKRKDRTKFFKPANVYAMPGELLLKGFPETKDFVFFFRDGDILVGETVRITDPFELKKLDVERPVVRPILSIPPRLARIMVNLAEVRRGNVLDPFCGIGTILQELILQGLNAYGSDRNPERIREARRNLEWLRREFRVRKVAQLEICDVRRLRKCFRTRFDAIVTEPYMGKPLRRTSTKEEAVKMARELDRLYYGAFESFADVLKRNARVVFVFPAYRLEGGGMYRRNRPWLEELGFEVLERHLDFEERHRLIRDIHVMKFKG</sequence>
<dbReference type="Gene3D" id="3.40.50.150">
    <property type="entry name" value="Vaccinia Virus protein VP39"/>
    <property type="match status" value="1"/>
</dbReference>
<gene>
    <name evidence="3" type="ordered locus">PYCH_10530</name>
</gene>
<dbReference type="InterPro" id="IPR029063">
    <property type="entry name" value="SAM-dependent_MTases_sf"/>
</dbReference>